<keyword evidence="11" id="KW-0238">DNA-binding</keyword>
<comment type="subcellular location">
    <subcellularLocation>
        <location evidence="2">Nucleus</location>
    </subcellularLocation>
</comment>
<comment type="function">
    <text evidence="14">Deoxycytidyl transferase involved in DNA repair. Transfers a dCMP residue from dCTP to the 3'-end of a DNA primer in a template-dependent reaction. May assist in the first step in the bypass of abasic lesions by the insertion of a nucleotide opposite the lesion. Required for normal induction of mutations by physical and chemical agents. Involved in mitochondrial DNA mutagenesis.</text>
</comment>
<dbReference type="InterPro" id="IPR001126">
    <property type="entry name" value="UmuC"/>
</dbReference>
<evidence type="ECO:0000256" key="6">
    <source>
        <dbReference type="ARBA" id="ARBA00022679"/>
    </source>
</evidence>
<dbReference type="InterPro" id="IPR036420">
    <property type="entry name" value="BRCT_dom_sf"/>
</dbReference>
<feature type="compositionally biased region" description="Basic and acidic residues" evidence="16">
    <location>
        <begin position="705"/>
        <end position="736"/>
    </location>
</feature>
<feature type="domain" description="UmuC" evidence="18">
    <location>
        <begin position="260"/>
        <end position="452"/>
    </location>
</feature>
<dbReference type="InterPro" id="IPR001357">
    <property type="entry name" value="BRCT_dom"/>
</dbReference>
<dbReference type="GO" id="GO:0000785">
    <property type="term" value="C:chromatin"/>
    <property type="evidence" value="ECO:0007669"/>
    <property type="project" value="EnsemblFungi"/>
</dbReference>
<evidence type="ECO:0000256" key="16">
    <source>
        <dbReference type="SAM" id="MobiDB-lite"/>
    </source>
</evidence>
<dbReference type="PANTHER" id="PTHR45990:SF1">
    <property type="entry name" value="DNA REPAIR PROTEIN REV1"/>
    <property type="match status" value="1"/>
</dbReference>
<dbReference type="InterPro" id="IPR017961">
    <property type="entry name" value="DNA_pol_Y-fam_little_finger"/>
</dbReference>
<dbReference type="GO" id="GO:0003887">
    <property type="term" value="F:DNA-directed DNA polymerase activity"/>
    <property type="evidence" value="ECO:0007669"/>
    <property type="project" value="EnsemblFungi"/>
</dbReference>
<keyword evidence="8" id="KW-0479">Metal-binding</keyword>
<dbReference type="SUPFAM" id="SSF56672">
    <property type="entry name" value="DNA/RNA polymerases"/>
    <property type="match status" value="1"/>
</dbReference>
<dbReference type="Gene3D" id="3.40.50.10190">
    <property type="entry name" value="BRCT domain"/>
    <property type="match status" value="1"/>
</dbReference>
<dbReference type="GO" id="GO:0005634">
    <property type="term" value="C:nucleus"/>
    <property type="evidence" value="ECO:0007669"/>
    <property type="project" value="UniProtKB-SubCell"/>
</dbReference>
<dbReference type="SUPFAM" id="SSF100879">
    <property type="entry name" value="Lesion bypass DNA polymerase (Y-family), little finger domain"/>
    <property type="match status" value="1"/>
</dbReference>
<dbReference type="GO" id="GO:0046872">
    <property type="term" value="F:metal ion binding"/>
    <property type="evidence" value="ECO:0007669"/>
    <property type="project" value="UniProtKB-KW"/>
</dbReference>
<dbReference type="CDD" id="cd17719">
    <property type="entry name" value="BRCT_Rev1"/>
    <property type="match status" value="1"/>
</dbReference>
<protein>
    <recommendedName>
        <fullName evidence="4">DNA repair protein REV1</fullName>
    </recommendedName>
    <alternativeName>
        <fullName evidence="15">Reversionless protein 1</fullName>
    </alternativeName>
</protein>
<evidence type="ECO:0000313" key="19">
    <source>
        <dbReference type="EMBL" id="CCH58246.1"/>
    </source>
</evidence>
<keyword evidence="7" id="KW-0548">Nucleotidyltransferase</keyword>
<dbReference type="GO" id="GO:0005657">
    <property type="term" value="C:replication fork"/>
    <property type="evidence" value="ECO:0007669"/>
    <property type="project" value="EnsemblFungi"/>
</dbReference>
<keyword evidence="9" id="KW-0227">DNA damage</keyword>
<evidence type="ECO:0000256" key="5">
    <source>
        <dbReference type="ARBA" id="ARBA00022634"/>
    </source>
</evidence>
<organism evidence="19 20">
    <name type="scientific">Henningerozyma blattae (strain ATCC 34711 / CBS 6284 / DSM 70876 / NBRC 10599 / NRRL Y-10934 / UCD 77-7)</name>
    <name type="common">Yeast</name>
    <name type="synonym">Tetrapisispora blattae</name>
    <dbReference type="NCBI Taxonomy" id="1071380"/>
    <lineage>
        <taxon>Eukaryota</taxon>
        <taxon>Fungi</taxon>
        <taxon>Dikarya</taxon>
        <taxon>Ascomycota</taxon>
        <taxon>Saccharomycotina</taxon>
        <taxon>Saccharomycetes</taxon>
        <taxon>Saccharomycetales</taxon>
        <taxon>Saccharomycetaceae</taxon>
        <taxon>Henningerozyma</taxon>
    </lineage>
</organism>
<evidence type="ECO:0000256" key="3">
    <source>
        <dbReference type="ARBA" id="ARBA00010945"/>
    </source>
</evidence>
<evidence type="ECO:0000256" key="9">
    <source>
        <dbReference type="ARBA" id="ARBA00022763"/>
    </source>
</evidence>
<evidence type="ECO:0000313" key="20">
    <source>
        <dbReference type="Proteomes" id="UP000002866"/>
    </source>
</evidence>
<dbReference type="KEGG" id="tbl:TBLA_0A04520"/>
<evidence type="ECO:0000256" key="4">
    <source>
        <dbReference type="ARBA" id="ARBA00020399"/>
    </source>
</evidence>
<dbReference type="FunCoup" id="I2GVU4">
    <property type="interactions" value="907"/>
</dbReference>
<dbReference type="InterPro" id="IPR036775">
    <property type="entry name" value="DNA_pol_Y-fam_lit_finger_sf"/>
</dbReference>
<evidence type="ECO:0000256" key="2">
    <source>
        <dbReference type="ARBA" id="ARBA00004123"/>
    </source>
</evidence>
<dbReference type="Gene3D" id="3.30.1490.100">
    <property type="entry name" value="DNA polymerase, Y-family, little finger domain"/>
    <property type="match status" value="1"/>
</dbReference>
<dbReference type="Pfam" id="PF21999">
    <property type="entry name" value="IMS_HHH_1"/>
    <property type="match status" value="1"/>
</dbReference>
<dbReference type="GO" id="GO:0005739">
    <property type="term" value="C:mitochondrion"/>
    <property type="evidence" value="ECO:0007669"/>
    <property type="project" value="EnsemblFungi"/>
</dbReference>
<dbReference type="FunFam" id="3.40.1170.60:FF:000023">
    <property type="entry name" value="DNA repair protein REV1"/>
    <property type="match status" value="1"/>
</dbReference>
<dbReference type="InterPro" id="IPR053848">
    <property type="entry name" value="IMS_HHH_1"/>
</dbReference>
<keyword evidence="6" id="KW-0808">Transferase</keyword>
<dbReference type="GO" id="GO:0042276">
    <property type="term" value="P:error-prone translesion synthesis"/>
    <property type="evidence" value="ECO:0007669"/>
    <property type="project" value="EnsemblFungi"/>
</dbReference>
<evidence type="ECO:0000256" key="15">
    <source>
        <dbReference type="ARBA" id="ARBA00081902"/>
    </source>
</evidence>
<sequence length="979" mass="112207">MADDISKSSNQRSPLTTNYLRSEKINVNDNNEEPFYNASNRFTNQSYFNKNLDIVYENPNLNIQNGTEKKDYSSRRTYFEDKAAKQALSDSVRREAYGKDKPQIFNNLIIYVNGYTNPDRSTLHDMVVLHGGHFSHYLTAKSKVTHIVAENLSLKKRIEFASYKVVLPKWLVSSVQAGKLLPWQEFSLLRTNTIGQTTLDINRLKKQPQITNCNDPDFIQNFFANSRLHHLSTWKMELRQQFLDSFNPVMIPKTGEQLTIFHVDFDCFFATVAALSSTTIKCDLNKEPIVVCHGSKSSDIASCNYIARQYGIKNGMWVSQAQKLCPKGVKLVCLPYEFDKIKEKSSIFYKTLQNLNMFNMILPISIDEAVCILIRTSLNNHNDELICERIREAVFRDTEGCTVSVGCADTLILARLSLKLAKPNGYFTCMKYMKDSPLFWENFKNDDLPGIGRQLVSKLNTYYPRCNNLWQLRNDASIESLKALLGNKLGSKVYNQLRGKDDDEAAKLIHDPISTFERKSLSIDINWGIRFSKIEQVDTYLERCVEYLIAKLKEMKKNTSQVTLKVMKRAKDAPIEPAKYLGMGQCDSFSRTNRLGIPSSLQGLITTELRNMFRSLSCPPAEVRGIAVHFTKLVDVAKYRQKRLPFQKNIILNINETNKINSPVTPFKDVVPDINVTTPNRDNGGNLQTGIPKRPVKRVLFREEHNNISHKSSPDEYHSDLESPRKKMQKMLDRTESSVSKRPSIVNSPLREIDTRYSPSKEESSFLSDFPTRTAKEDIAYDTTQNSGEEYGNGGSFNNNVANVNIEKNIYEHNNKRLLGLSNGDSIRDKIESDELSSQDTGGLTENDPKIFTYGGLVNHDDESNFKIMFQGISGTEEIMDSYENWIYSTLHDIPPSDRDLIILEDFIWSLLRTGSIHTVIRMTQRLSSILRNFSLINKKNYNGNQKWEVVLIRKLIHILNMHSNWDDEKLPTDFPIKY</sequence>
<keyword evidence="5" id="KW-0237">DNA synthesis</keyword>
<dbReference type="RefSeq" id="XP_004177765.1">
    <property type="nucleotide sequence ID" value="XM_004177717.1"/>
</dbReference>
<dbReference type="Gene3D" id="3.30.70.270">
    <property type="match status" value="1"/>
</dbReference>
<dbReference type="GO" id="GO:0070987">
    <property type="term" value="P:error-free translesion synthesis"/>
    <property type="evidence" value="ECO:0007669"/>
    <property type="project" value="EnsemblFungi"/>
</dbReference>
<dbReference type="GO" id="GO:0017125">
    <property type="term" value="F:deoxycytidyl transferase activity"/>
    <property type="evidence" value="ECO:0007669"/>
    <property type="project" value="EnsemblFungi"/>
</dbReference>
<dbReference type="STRING" id="1071380.I2GVU4"/>
<keyword evidence="12" id="KW-0234">DNA repair</keyword>
<feature type="region of interest" description="Disordered" evidence="16">
    <location>
        <begin position="705"/>
        <end position="743"/>
    </location>
</feature>
<evidence type="ECO:0000259" key="17">
    <source>
        <dbReference type="PROSITE" id="PS50172"/>
    </source>
</evidence>
<dbReference type="eggNOG" id="KOG2093">
    <property type="taxonomic scope" value="Eukaryota"/>
</dbReference>
<evidence type="ECO:0000256" key="10">
    <source>
        <dbReference type="ARBA" id="ARBA00022842"/>
    </source>
</evidence>
<dbReference type="OrthoDB" id="427711at2759"/>
<dbReference type="PROSITE" id="PS50172">
    <property type="entry name" value="BRCT"/>
    <property type="match status" value="1"/>
</dbReference>
<dbReference type="SMART" id="SM00292">
    <property type="entry name" value="BRCT"/>
    <property type="match status" value="1"/>
</dbReference>
<dbReference type="SUPFAM" id="SSF52113">
    <property type="entry name" value="BRCT domain"/>
    <property type="match status" value="1"/>
</dbReference>
<evidence type="ECO:0000256" key="12">
    <source>
        <dbReference type="ARBA" id="ARBA00023204"/>
    </source>
</evidence>
<dbReference type="FunFam" id="3.40.50.10190:FF:000011">
    <property type="entry name" value="DNA repair protein REV1"/>
    <property type="match status" value="1"/>
</dbReference>
<evidence type="ECO:0000256" key="7">
    <source>
        <dbReference type="ARBA" id="ARBA00022695"/>
    </source>
</evidence>
<dbReference type="Proteomes" id="UP000002866">
    <property type="component" value="Chromosome 1"/>
</dbReference>
<dbReference type="HOGENOM" id="CLU_003901_1_0_1"/>
<dbReference type="Gene3D" id="1.10.150.20">
    <property type="entry name" value="5' to 3' exonuclease, C-terminal subdomain"/>
    <property type="match status" value="1"/>
</dbReference>
<keyword evidence="20" id="KW-1185">Reference proteome</keyword>
<dbReference type="Pfam" id="PF16589">
    <property type="entry name" value="BRCT_2"/>
    <property type="match status" value="1"/>
</dbReference>
<comment type="similarity">
    <text evidence="3">Belongs to the DNA polymerase type-Y family.</text>
</comment>
<dbReference type="AlphaFoldDB" id="I2GVU4"/>
<evidence type="ECO:0000259" key="18">
    <source>
        <dbReference type="PROSITE" id="PS50173"/>
    </source>
</evidence>
<reference evidence="19 20" key="1">
    <citation type="journal article" date="2011" name="Proc. Natl. Acad. Sci. U.S.A.">
        <title>Evolutionary erosion of yeast sex chromosomes by mating-type switching accidents.</title>
        <authorList>
            <person name="Gordon J.L."/>
            <person name="Armisen D."/>
            <person name="Proux-Wera E."/>
            <person name="Oheigeartaigh S.S."/>
            <person name="Byrne K.P."/>
            <person name="Wolfe K.H."/>
        </authorList>
    </citation>
    <scope>NUCLEOTIDE SEQUENCE [LARGE SCALE GENOMIC DNA]</scope>
    <source>
        <strain evidence="20">ATCC 34711 / CBS 6284 / DSM 70876 / NBRC 10599 / NRRL Y-10934 / UCD 77-7</strain>
    </source>
</reference>
<gene>
    <name evidence="19" type="primary">TBLA0A04520</name>
    <name evidence="19" type="ORF">TBLA_0A04520</name>
</gene>
<dbReference type="FunFam" id="3.30.1490.100:FF:000001">
    <property type="entry name" value="DNA repair protein REV1"/>
    <property type="match status" value="1"/>
</dbReference>
<dbReference type="EMBL" id="HE806316">
    <property type="protein sequence ID" value="CCH58246.1"/>
    <property type="molecule type" value="Genomic_DNA"/>
</dbReference>
<dbReference type="InParanoid" id="I2GVU4"/>
<dbReference type="InterPro" id="IPR043502">
    <property type="entry name" value="DNA/RNA_pol_sf"/>
</dbReference>
<dbReference type="Gene3D" id="6.10.250.1490">
    <property type="match status" value="1"/>
</dbReference>
<dbReference type="GO" id="GO:0003684">
    <property type="term" value="F:damaged DNA binding"/>
    <property type="evidence" value="ECO:0007669"/>
    <property type="project" value="InterPro"/>
</dbReference>
<dbReference type="PROSITE" id="PS50173">
    <property type="entry name" value="UMUC"/>
    <property type="match status" value="1"/>
</dbReference>
<dbReference type="GO" id="GO:0006281">
    <property type="term" value="P:DNA repair"/>
    <property type="evidence" value="ECO:0007669"/>
    <property type="project" value="UniProtKB-KW"/>
</dbReference>
<name>I2GVU4_HENB6</name>
<comment type="cofactor">
    <cofactor evidence="1">
        <name>Mg(2+)</name>
        <dbReference type="ChEBI" id="CHEBI:18420"/>
    </cofactor>
</comment>
<evidence type="ECO:0000256" key="14">
    <source>
        <dbReference type="ARBA" id="ARBA00058985"/>
    </source>
</evidence>
<keyword evidence="13" id="KW-0539">Nucleus</keyword>
<evidence type="ECO:0000256" key="8">
    <source>
        <dbReference type="ARBA" id="ARBA00022723"/>
    </source>
</evidence>
<dbReference type="PANTHER" id="PTHR45990">
    <property type="entry name" value="DNA REPAIR PROTEIN REV1"/>
    <property type="match status" value="1"/>
</dbReference>
<keyword evidence="10" id="KW-0460">Magnesium</keyword>
<evidence type="ECO:0000256" key="1">
    <source>
        <dbReference type="ARBA" id="ARBA00001946"/>
    </source>
</evidence>
<proteinExistence type="inferred from homology"/>
<feature type="domain" description="BRCT" evidence="17">
    <location>
        <begin position="100"/>
        <end position="188"/>
    </location>
</feature>
<evidence type="ECO:0000256" key="13">
    <source>
        <dbReference type="ARBA" id="ARBA00023242"/>
    </source>
</evidence>
<accession>I2GVU4</accession>
<dbReference type="Pfam" id="PF11799">
    <property type="entry name" value="IMS_C"/>
    <property type="match status" value="1"/>
</dbReference>
<dbReference type="Pfam" id="PF00817">
    <property type="entry name" value="IMS"/>
    <property type="match status" value="1"/>
</dbReference>
<dbReference type="InterPro" id="IPR043128">
    <property type="entry name" value="Rev_trsase/Diguanyl_cyclase"/>
</dbReference>
<dbReference type="GeneID" id="14493211"/>
<dbReference type="Gene3D" id="3.40.1170.60">
    <property type="match status" value="1"/>
</dbReference>
<evidence type="ECO:0000256" key="11">
    <source>
        <dbReference type="ARBA" id="ARBA00023125"/>
    </source>
</evidence>